<name>M1PFT2_9VIRU</name>
<dbReference type="Proteomes" id="UP000241071">
    <property type="component" value="Segment"/>
</dbReference>
<gene>
    <name evidence="2" type="ORF">glt_00044</name>
</gene>
<evidence type="ECO:0000313" key="3">
    <source>
        <dbReference type="Proteomes" id="UP000241071"/>
    </source>
</evidence>
<feature type="transmembrane region" description="Helical" evidence="1">
    <location>
        <begin position="6"/>
        <end position="27"/>
    </location>
</feature>
<protein>
    <submittedName>
        <fullName evidence="2">Uncharacterized protein</fullName>
    </submittedName>
</protein>
<sequence>MSEPNLFFVGISTFGAVCGLAGAGIYIDYKKRKGCYDPSSTLAIAIIGGIIGITGAFVTTACIAVGAGLFFGTMGIYYGAKKLLLLSGIL</sequence>
<organism evidence="2 3">
    <name type="scientific">Moumouvirus goulette</name>
    <dbReference type="NCBI Taxonomy" id="1247379"/>
    <lineage>
        <taxon>Viruses</taxon>
        <taxon>Varidnaviria</taxon>
        <taxon>Bamfordvirae</taxon>
        <taxon>Nucleocytoviricota</taxon>
        <taxon>Megaviricetes</taxon>
        <taxon>Imitervirales</taxon>
        <taxon>Mimiviridae</taxon>
        <taxon>Megamimivirinae</taxon>
        <taxon>Moumouvirus</taxon>
        <taxon>Moumouvirus goulettemassiliense</taxon>
    </lineage>
</organism>
<keyword evidence="3" id="KW-1185">Reference proteome</keyword>
<keyword evidence="1" id="KW-0472">Membrane</keyword>
<evidence type="ECO:0000256" key="1">
    <source>
        <dbReference type="SAM" id="Phobius"/>
    </source>
</evidence>
<keyword evidence="1" id="KW-0812">Transmembrane</keyword>
<keyword evidence="1" id="KW-1133">Transmembrane helix</keyword>
<reference evidence="2 3" key="1">
    <citation type="submission" date="2012-10" db="EMBL/GenBank/DDBJ databases">
        <title>Complete genome sequence of Moumouvirus goulette.</title>
        <authorList>
            <person name="Fournous G."/>
            <person name="Bougalmi M."/>
            <person name="Colson P."/>
        </authorList>
    </citation>
    <scope>NUCLEOTIDE SEQUENCE [LARGE SCALE GENOMIC DNA]</scope>
</reference>
<accession>M1PFT2</accession>
<proteinExistence type="predicted"/>
<evidence type="ECO:0000313" key="2">
    <source>
        <dbReference type="EMBL" id="AGF84853.1"/>
    </source>
</evidence>
<dbReference type="EMBL" id="KC008572">
    <property type="protein sequence ID" value="AGF84853.1"/>
    <property type="molecule type" value="Genomic_DNA"/>
</dbReference>
<feature type="transmembrane region" description="Helical" evidence="1">
    <location>
        <begin position="39"/>
        <end position="57"/>
    </location>
</feature>